<dbReference type="Proteomes" id="UP000050640">
    <property type="component" value="Unplaced"/>
</dbReference>
<accession>A0A0R3S760</accession>
<dbReference type="AlphaFoldDB" id="A0A0R3S760"/>
<proteinExistence type="predicted"/>
<name>A0A0R3S760_9BILA</name>
<protein>
    <submittedName>
        <fullName evidence="2">BAH domain-containing protein</fullName>
    </submittedName>
</protein>
<organism evidence="1 2">
    <name type="scientific">Elaeophora elaphi</name>
    <dbReference type="NCBI Taxonomy" id="1147741"/>
    <lineage>
        <taxon>Eukaryota</taxon>
        <taxon>Metazoa</taxon>
        <taxon>Ecdysozoa</taxon>
        <taxon>Nematoda</taxon>
        <taxon>Chromadorea</taxon>
        <taxon>Rhabditida</taxon>
        <taxon>Spirurina</taxon>
        <taxon>Spiruromorpha</taxon>
        <taxon>Filarioidea</taxon>
        <taxon>Onchocercidae</taxon>
        <taxon>Elaeophora</taxon>
    </lineage>
</organism>
<evidence type="ECO:0000313" key="2">
    <source>
        <dbReference type="WBParaSite" id="EEL_0001063201-mRNA-1"/>
    </source>
</evidence>
<dbReference type="STRING" id="1147741.A0A0R3S760"/>
<reference evidence="2" key="1">
    <citation type="submission" date="2017-02" db="UniProtKB">
        <authorList>
            <consortium name="WormBaseParasite"/>
        </authorList>
    </citation>
    <scope>IDENTIFICATION</scope>
</reference>
<sequence length="182" mass="20703">MAAGRGDVEKVRMQMGRASVSGLPVRLAEKVAPGTRSRELLDVVTNVWGLIPHEDIPVYRYDFRVLEEYPAKRGSKEPAFKEVTKQTRNDYVTVDRKTKCLAVYEVLLKREKEFFGNVDSLIYDRASILYSLRKLPFSRGGGDADELRETFFIKPKELPVNTVGEDCVQVHVNVSLSLFQFS</sequence>
<dbReference type="WBParaSite" id="EEL_0001063201-mRNA-1">
    <property type="protein sequence ID" value="EEL_0001063201-mRNA-1"/>
    <property type="gene ID" value="EEL_0001063201"/>
</dbReference>
<keyword evidence="1" id="KW-1185">Reference proteome</keyword>
<evidence type="ECO:0000313" key="1">
    <source>
        <dbReference type="Proteomes" id="UP000050640"/>
    </source>
</evidence>